<accession>A0A430QNG5</accession>
<dbReference type="AlphaFoldDB" id="A0A430QNG5"/>
<gene>
    <name evidence="1" type="ORF">DC041_0009001</name>
</gene>
<evidence type="ECO:0000313" key="1">
    <source>
        <dbReference type="EMBL" id="RTG89265.1"/>
    </source>
</evidence>
<comment type="caution">
    <text evidence="1">The sequence shown here is derived from an EMBL/GenBank/DDBJ whole genome shotgun (WGS) entry which is preliminary data.</text>
</comment>
<organism evidence="1 2">
    <name type="scientific">Schistosoma bovis</name>
    <name type="common">Blood fluke</name>
    <dbReference type="NCBI Taxonomy" id="6184"/>
    <lineage>
        <taxon>Eukaryota</taxon>
        <taxon>Metazoa</taxon>
        <taxon>Spiralia</taxon>
        <taxon>Lophotrochozoa</taxon>
        <taxon>Platyhelminthes</taxon>
        <taxon>Trematoda</taxon>
        <taxon>Digenea</taxon>
        <taxon>Strigeidida</taxon>
        <taxon>Schistosomatoidea</taxon>
        <taxon>Schistosomatidae</taxon>
        <taxon>Schistosoma</taxon>
    </lineage>
</organism>
<sequence>LIKGHEKRFNGHSSSISPANCDFEKFGMCRWMPDPRNSEAHWRIEHSKTKHGLVNGILCMSLSAFQGDPEKTERSIPFGIDTSSADVYSGRLWSDKFHRLKSHIDYQCLELSYMIESKNKQTIQPPTVNYSRYFPQLTLLRHSSGACSQQAEQVDGTLVMQSQNCKSELLWQTITDKNNPALWKMIYVDIPFKSSLGFPSKDYKVCSFL</sequence>
<proteinExistence type="predicted"/>
<dbReference type="Proteomes" id="UP000290809">
    <property type="component" value="Unassembled WGS sequence"/>
</dbReference>
<reference evidence="1 2" key="1">
    <citation type="journal article" date="2019" name="PLoS Pathog.">
        <title>Genome sequence of the bovine parasite Schistosoma bovis Tanzania.</title>
        <authorList>
            <person name="Oey H."/>
            <person name="Zakrzewski M."/>
            <person name="Gobert G."/>
            <person name="Gravermann K."/>
            <person name="Stoye J."/>
            <person name="Jones M."/>
            <person name="Mcmanus D."/>
            <person name="Krause L."/>
        </authorList>
    </citation>
    <scope>NUCLEOTIDE SEQUENCE [LARGE SCALE GENOMIC DNA]</scope>
    <source>
        <strain evidence="1 2">TAN1997</strain>
    </source>
</reference>
<feature type="non-terminal residue" evidence="1">
    <location>
        <position position="1"/>
    </location>
</feature>
<evidence type="ECO:0008006" key="3">
    <source>
        <dbReference type="Google" id="ProtNLM"/>
    </source>
</evidence>
<keyword evidence="2" id="KW-1185">Reference proteome</keyword>
<dbReference type="Gene3D" id="2.60.120.200">
    <property type="match status" value="1"/>
</dbReference>
<name>A0A430QNG5_SCHBO</name>
<dbReference type="EMBL" id="QMKO01001515">
    <property type="protein sequence ID" value="RTG89265.1"/>
    <property type="molecule type" value="Genomic_DNA"/>
</dbReference>
<evidence type="ECO:0000313" key="2">
    <source>
        <dbReference type="Proteomes" id="UP000290809"/>
    </source>
</evidence>
<protein>
    <recommendedName>
        <fullName evidence="3">MAM domain-containing protein</fullName>
    </recommendedName>
</protein>